<dbReference type="InterPro" id="IPR025444">
    <property type="entry name" value="Monooxy_af470"/>
</dbReference>
<dbReference type="Pfam" id="PF13826">
    <property type="entry name" value="Monooxy_af470-like"/>
    <property type="match status" value="1"/>
</dbReference>
<accession>A0A6J4QM78</accession>
<gene>
    <name evidence="1" type="ORF">AVDCRST_MAG37-1834</name>
</gene>
<protein>
    <submittedName>
        <fullName evidence="1">Uncharacterized protein</fullName>
    </submittedName>
</protein>
<reference evidence="1" key="1">
    <citation type="submission" date="2020-02" db="EMBL/GenBank/DDBJ databases">
        <authorList>
            <person name="Meier V. D."/>
        </authorList>
    </citation>
    <scope>NUCLEOTIDE SEQUENCE</scope>
    <source>
        <strain evidence="1">AVDCRST_MAG37</strain>
    </source>
</reference>
<proteinExistence type="predicted"/>
<organism evidence="1">
    <name type="scientific">uncultured Rubrobacteraceae bacterium</name>
    <dbReference type="NCBI Taxonomy" id="349277"/>
    <lineage>
        <taxon>Bacteria</taxon>
        <taxon>Bacillati</taxon>
        <taxon>Actinomycetota</taxon>
        <taxon>Rubrobacteria</taxon>
        <taxon>Rubrobacterales</taxon>
        <taxon>Rubrobacteraceae</taxon>
        <taxon>environmental samples</taxon>
    </lineage>
</organism>
<evidence type="ECO:0000313" key="1">
    <source>
        <dbReference type="EMBL" id="CAA9446069.1"/>
    </source>
</evidence>
<dbReference type="AlphaFoldDB" id="A0A6J4QM78"/>
<name>A0A6J4QM78_9ACTN</name>
<sequence>MGSGRSVGIFQETYVVEAGRHEEIYSNMPIVGLAKATEQVLAKGRLETARQRLRRGENEPAVPSPE</sequence>
<dbReference type="EMBL" id="CADCVD010000086">
    <property type="protein sequence ID" value="CAA9446069.1"/>
    <property type="molecule type" value="Genomic_DNA"/>
</dbReference>